<name>A0A2T0WWP4_9RHOB</name>
<dbReference type="SUPFAM" id="SSF55073">
    <property type="entry name" value="Nucleotide cyclase"/>
    <property type="match status" value="1"/>
</dbReference>
<evidence type="ECO:0000256" key="1">
    <source>
        <dbReference type="ARBA" id="ARBA00012528"/>
    </source>
</evidence>
<protein>
    <recommendedName>
        <fullName evidence="1">diguanylate cyclase</fullName>
        <ecNumber evidence="1">2.7.7.65</ecNumber>
    </recommendedName>
</protein>
<comment type="caution">
    <text evidence="3">Lacks conserved residue(s) required for the propagation of feature annotation.</text>
</comment>
<dbReference type="SUPFAM" id="SSF52172">
    <property type="entry name" value="CheY-like"/>
    <property type="match status" value="2"/>
</dbReference>
<sequence>MADQILVIDDVAINRIMLEVSLTRMSYQVRLAGAIGEIDSTAAKAAEVVIVASAALGDKPAAALARLRGYLANRHVPVLVITGPAPEDTPARVLQAGADDAMRCPGTEEELMARLRALLRRHRDTMMATALDALQPEGLAEEAAGFDYGGHVLLLSGSGQKITSLSYALRAEGPIRVTTACPNTAKAVLAHERPDVVILSADEAENPRINTLLAEIRASRQPGTCALLVAHPIKALTSATTALDLGADDLFYGSFDPQEIAVRTRALLRRQASLNRMHRSLRRSVEASVTDPLTGLQNRRAAMAEMALLRKRAKTEGALTLVMVADVDHFKRINDGYGHAAGDAALIEVARRMRTALPHAPVMARIGGEEFLVALPINQTDDAHQIAESLRLSVCENPLEISSLLPELNVTISVGYHVSTDPSGPLEAELKTADAALYQAKSAGRNCTVAMLLNAA</sequence>
<dbReference type="SMART" id="SM00267">
    <property type="entry name" value="GGDEF"/>
    <property type="match status" value="1"/>
</dbReference>
<reference evidence="6 7" key="1">
    <citation type="submission" date="2018-03" db="EMBL/GenBank/DDBJ databases">
        <title>Genomic Encyclopedia of Archaeal and Bacterial Type Strains, Phase II (KMG-II): from individual species to whole genera.</title>
        <authorList>
            <person name="Goeker M."/>
        </authorList>
    </citation>
    <scope>NUCLEOTIDE SEQUENCE [LARGE SCALE GENOMIC DNA]</scope>
    <source>
        <strain evidence="6 7">DSM 100212</strain>
    </source>
</reference>
<dbReference type="Pfam" id="PF00990">
    <property type="entry name" value="GGDEF"/>
    <property type="match status" value="1"/>
</dbReference>
<feature type="domain" description="Response regulatory" evidence="4">
    <location>
        <begin position="4"/>
        <end position="119"/>
    </location>
</feature>
<dbReference type="InterPro" id="IPR043128">
    <property type="entry name" value="Rev_trsase/Diguanyl_cyclase"/>
</dbReference>
<evidence type="ECO:0000256" key="2">
    <source>
        <dbReference type="ARBA" id="ARBA00034247"/>
    </source>
</evidence>
<dbReference type="Gene3D" id="3.40.50.2300">
    <property type="match status" value="1"/>
</dbReference>
<dbReference type="InterPro" id="IPR000160">
    <property type="entry name" value="GGDEF_dom"/>
</dbReference>
<dbReference type="AlphaFoldDB" id="A0A2T0WWP4"/>
<dbReference type="PROSITE" id="PS50110">
    <property type="entry name" value="RESPONSE_REGULATORY"/>
    <property type="match status" value="2"/>
</dbReference>
<organism evidence="6 7">
    <name type="scientific">Donghicola tyrosinivorans</name>
    <dbReference type="NCBI Taxonomy" id="1652492"/>
    <lineage>
        <taxon>Bacteria</taxon>
        <taxon>Pseudomonadati</taxon>
        <taxon>Pseudomonadota</taxon>
        <taxon>Alphaproteobacteria</taxon>
        <taxon>Rhodobacterales</taxon>
        <taxon>Roseobacteraceae</taxon>
        <taxon>Donghicola</taxon>
    </lineage>
</organism>
<dbReference type="EMBL" id="PVTQ01000004">
    <property type="protein sequence ID" value="PRY91123.1"/>
    <property type="molecule type" value="Genomic_DNA"/>
</dbReference>
<evidence type="ECO:0000313" key="6">
    <source>
        <dbReference type="EMBL" id="PRY91123.1"/>
    </source>
</evidence>
<evidence type="ECO:0000313" key="7">
    <source>
        <dbReference type="Proteomes" id="UP000238392"/>
    </source>
</evidence>
<dbReference type="RefSeq" id="WP_106263651.1">
    <property type="nucleotide sequence ID" value="NZ_PVTQ01000004.1"/>
</dbReference>
<dbReference type="PROSITE" id="PS50887">
    <property type="entry name" value="GGDEF"/>
    <property type="match status" value="1"/>
</dbReference>
<evidence type="ECO:0000256" key="3">
    <source>
        <dbReference type="PROSITE-ProRule" id="PRU00169"/>
    </source>
</evidence>
<comment type="catalytic activity">
    <reaction evidence="2">
        <text>2 GTP = 3',3'-c-di-GMP + 2 diphosphate</text>
        <dbReference type="Rhea" id="RHEA:24898"/>
        <dbReference type="ChEBI" id="CHEBI:33019"/>
        <dbReference type="ChEBI" id="CHEBI:37565"/>
        <dbReference type="ChEBI" id="CHEBI:58805"/>
        <dbReference type="EC" id="2.7.7.65"/>
    </reaction>
</comment>
<dbReference type="PANTHER" id="PTHR45138">
    <property type="entry name" value="REGULATORY COMPONENTS OF SENSORY TRANSDUCTION SYSTEM"/>
    <property type="match status" value="1"/>
</dbReference>
<dbReference type="FunFam" id="3.30.70.270:FF:000001">
    <property type="entry name" value="Diguanylate cyclase domain protein"/>
    <property type="match status" value="1"/>
</dbReference>
<dbReference type="EC" id="2.7.7.65" evidence="1"/>
<dbReference type="InterPro" id="IPR001789">
    <property type="entry name" value="Sig_transdc_resp-reg_receiver"/>
</dbReference>
<feature type="domain" description="GGDEF" evidence="5">
    <location>
        <begin position="318"/>
        <end position="453"/>
    </location>
</feature>
<dbReference type="InterPro" id="IPR011006">
    <property type="entry name" value="CheY-like_superfamily"/>
</dbReference>
<dbReference type="NCBIfam" id="TIGR00254">
    <property type="entry name" value="GGDEF"/>
    <property type="match status" value="1"/>
</dbReference>
<proteinExistence type="predicted"/>
<dbReference type="Gene3D" id="3.30.70.270">
    <property type="match status" value="1"/>
</dbReference>
<dbReference type="PANTHER" id="PTHR45138:SF9">
    <property type="entry name" value="DIGUANYLATE CYCLASE DGCM-RELATED"/>
    <property type="match status" value="1"/>
</dbReference>
<dbReference type="InterPro" id="IPR050469">
    <property type="entry name" value="Diguanylate_Cyclase"/>
</dbReference>
<evidence type="ECO:0000259" key="4">
    <source>
        <dbReference type="PROSITE" id="PS50110"/>
    </source>
</evidence>
<comment type="caution">
    <text evidence="6">The sequence shown here is derived from an EMBL/GenBank/DDBJ whole genome shotgun (WGS) entry which is preliminary data.</text>
</comment>
<dbReference type="GO" id="GO:0052621">
    <property type="term" value="F:diguanylate cyclase activity"/>
    <property type="evidence" value="ECO:0007669"/>
    <property type="project" value="UniProtKB-EC"/>
</dbReference>
<keyword evidence="7" id="KW-1185">Reference proteome</keyword>
<gene>
    <name evidence="6" type="ORF">CLV74_104137</name>
</gene>
<dbReference type="CDD" id="cd01949">
    <property type="entry name" value="GGDEF"/>
    <property type="match status" value="1"/>
</dbReference>
<accession>A0A2T0WWP4</accession>
<dbReference type="Proteomes" id="UP000238392">
    <property type="component" value="Unassembled WGS sequence"/>
</dbReference>
<dbReference type="InterPro" id="IPR029787">
    <property type="entry name" value="Nucleotide_cyclase"/>
</dbReference>
<feature type="domain" description="Response regulatory" evidence="4">
    <location>
        <begin position="151"/>
        <end position="268"/>
    </location>
</feature>
<dbReference type="OrthoDB" id="9812260at2"/>
<evidence type="ECO:0000259" key="5">
    <source>
        <dbReference type="PROSITE" id="PS50887"/>
    </source>
</evidence>
<dbReference type="GO" id="GO:0000160">
    <property type="term" value="P:phosphorelay signal transduction system"/>
    <property type="evidence" value="ECO:0007669"/>
    <property type="project" value="InterPro"/>
</dbReference>